<gene>
    <name evidence="1" type="ORF">GCM10011375_36000</name>
</gene>
<reference evidence="1 2" key="1">
    <citation type="journal article" date="2019" name="Int. J. Syst. Evol. Microbiol.">
        <title>The Global Catalogue of Microorganisms (GCM) 10K type strain sequencing project: providing services to taxonomists for standard genome sequencing and annotation.</title>
        <authorList>
            <consortium name="The Broad Institute Genomics Platform"/>
            <consortium name="The Broad Institute Genome Sequencing Center for Infectious Disease"/>
            <person name="Wu L."/>
            <person name="Ma J."/>
        </authorList>
    </citation>
    <scope>NUCLEOTIDE SEQUENCE [LARGE SCALE GENOMIC DNA]</scope>
    <source>
        <strain evidence="1 2">CGMCC 1.12720</strain>
    </source>
</reference>
<comment type="caution">
    <text evidence="1">The sequence shown here is derived from an EMBL/GenBank/DDBJ whole genome shotgun (WGS) entry which is preliminary data.</text>
</comment>
<organism evidence="1 2">
    <name type="scientific">Hymenobacter qilianensis</name>
    <dbReference type="NCBI Taxonomy" id="1385715"/>
    <lineage>
        <taxon>Bacteria</taxon>
        <taxon>Pseudomonadati</taxon>
        <taxon>Bacteroidota</taxon>
        <taxon>Cytophagia</taxon>
        <taxon>Cytophagales</taxon>
        <taxon>Hymenobacteraceae</taxon>
        <taxon>Hymenobacter</taxon>
    </lineage>
</organism>
<keyword evidence="2" id="KW-1185">Reference proteome</keyword>
<sequence>MEFASTFDNIKSLAYLVLPMLHAAPEIQLASATDTQRPARRYLPEDFIVTDWSALESYFIELRDRQINAPQELEEWLLDRSELESALSENLAWRYIRMTCDTQDEERAEAFQYFVSEIEPNVAPYDHALNEKLIQSEYVGELDPQRYRVFIRSVRQALEIYRAENIPLKTDISTKQQQYAATVGAMTVSINGEEMTLPRAADFLKNPDRAVREQAYIAIQERRLQDKESLDKLFTQLVRLRHQMALNAGFKDFRDYMFAALGRFDYTPQDCFNFHRAIRETVVPLIDDLDLERRQDLNLPELRPWDLDVDVSGKAPLRPFETGAELLEKTITVFQHLDPYLGDCLRTMRQMGHLDLESRKGKAPGGYNYPLDETGVPFIFMNATSSLRDVVTMLHEGGHAVHSFLTRTLPLSADKHPPSEVAELASMSMELMSMDHWDEFFPDADELRRAKKTHLESVLETFPWVATIDKFQHWIYENPEHTTEQRHERWVQVFDEFNQRTVSWKGLEQYKPYLWQKQLHLYEVPFYYIEYAMAQLGAIAVWRNFRQNPQQGLEAYKRALALGYTAPIGEIYAAAGIRFDFSTEYLRSLADFVREEMARL</sequence>
<evidence type="ECO:0000313" key="1">
    <source>
        <dbReference type="EMBL" id="GGF77739.1"/>
    </source>
</evidence>
<dbReference type="EMBL" id="BMFN01000004">
    <property type="protein sequence ID" value="GGF77739.1"/>
    <property type="molecule type" value="Genomic_DNA"/>
</dbReference>
<dbReference type="Proteomes" id="UP000605392">
    <property type="component" value="Unassembled WGS sequence"/>
</dbReference>
<proteinExistence type="predicted"/>
<evidence type="ECO:0000313" key="2">
    <source>
        <dbReference type="Proteomes" id="UP000605392"/>
    </source>
</evidence>
<name>A0ACB5PW98_9BACT</name>
<accession>A0ACB5PW98</accession>
<protein>
    <submittedName>
        <fullName evidence="1">Oligoendopeptidase F</fullName>
    </submittedName>
</protein>